<feature type="compositionally biased region" description="Low complexity" evidence="2">
    <location>
        <begin position="563"/>
        <end position="578"/>
    </location>
</feature>
<organism evidence="3 4">
    <name type="scientific">Phanerochaete sordida</name>
    <dbReference type="NCBI Taxonomy" id="48140"/>
    <lineage>
        <taxon>Eukaryota</taxon>
        <taxon>Fungi</taxon>
        <taxon>Dikarya</taxon>
        <taxon>Basidiomycota</taxon>
        <taxon>Agaricomycotina</taxon>
        <taxon>Agaricomycetes</taxon>
        <taxon>Polyporales</taxon>
        <taxon>Phanerochaetaceae</taxon>
        <taxon>Phanerochaete</taxon>
    </lineage>
</organism>
<feature type="region of interest" description="Disordered" evidence="2">
    <location>
        <begin position="563"/>
        <end position="590"/>
    </location>
</feature>
<feature type="coiled-coil region" evidence="1">
    <location>
        <begin position="629"/>
        <end position="674"/>
    </location>
</feature>
<accession>A0A9P3GAW7</accession>
<dbReference type="EMBL" id="BPQB01000020">
    <property type="protein sequence ID" value="GJE91262.1"/>
    <property type="molecule type" value="Genomic_DNA"/>
</dbReference>
<evidence type="ECO:0000256" key="2">
    <source>
        <dbReference type="SAM" id="MobiDB-lite"/>
    </source>
</evidence>
<evidence type="ECO:0000313" key="3">
    <source>
        <dbReference type="EMBL" id="GJE91262.1"/>
    </source>
</evidence>
<sequence length="925" mass="100550">MVVTRRAPPAPVPTSRTNSAQPLPRVKAKVPSTTAPDVPSPLANGDSRSDADDLNASLLHDHDLADSSTKKGKGKGRGKLKKGKASRRKSTSFVELLTRVFLLWFTIYTLSICPNDESLKSPICRGLYHYRKLVLEPYLLPPIQLALAHPSVAPYVERTKPYIDRTIAVATPIVLRANSEWNHRVVPQWEKRVVPQWNRHVVPQYKQHIEPYVLKIQHEVEPYVTTLQTEYETRVGPYVRTAVINLHKWQHQARPYIVLAAHKTYDGYLRAKPYAIPVLKQIQVLLLEFAGFLGEQRRQFVDPHIKKIWERVNELGNGDATPLAQARSTVSASVSKVAASVSSVIHSAPQVTSSFIPALSEAVVGSASSVLADVVPELQSLPAVVPTASLAANPRSAVSSASSSLSSLASGISDQAVSTASPLVENIASSASNVGSAASSVISDRVAPSGSSLVLNEAIPTASSIAVEAVVGPVSSLTEQVKPSALSLSEEVSSTISHASASIASVAPEALSTASSVIYSGTETVASSAAAVVSTPAPAVEEDDLDLAQLFEDLGLEGDFLESSSATSDAADAAPAVETESEEEKAEKLRLRKEETAKKRADITGRHAKWEAQLDERIALNRKALRQALVALRKAATAELKENEEIRKEVEDLVEEAEKYLRGAEKYLGNLRRESRAVDEKKTIWERVVEKVDKKFEERLMQAETVVNGWYLRVVEKELAEVRRLADEVKDIADRAQADIGLDYAWLDDVTFEDWQRYHSLERRGEEFLQHAASVQNGSHPSPPINPVLAAIEDLQNEVQDVVVGFETRLRRIKRHGERAFGGAPDESEASDEPEDETVSILPIEDESHRRAEDGESPAAPPVVIGRNAQEIRAALDRAAAAEAQATSAADASSVDPEAVVESLAQEAVADEQLSSTYHPAHAEL</sequence>
<dbReference type="Proteomes" id="UP000703269">
    <property type="component" value="Unassembled WGS sequence"/>
</dbReference>
<dbReference type="AlphaFoldDB" id="A0A9P3GAW7"/>
<feature type="region of interest" description="Disordered" evidence="2">
    <location>
        <begin position="1"/>
        <end position="85"/>
    </location>
</feature>
<evidence type="ECO:0000256" key="1">
    <source>
        <dbReference type="SAM" id="Coils"/>
    </source>
</evidence>
<feature type="compositionally biased region" description="Basic residues" evidence="2">
    <location>
        <begin position="70"/>
        <end position="85"/>
    </location>
</feature>
<proteinExistence type="predicted"/>
<feature type="coiled-coil region" evidence="1">
    <location>
        <begin position="712"/>
        <end position="739"/>
    </location>
</feature>
<feature type="region of interest" description="Disordered" evidence="2">
    <location>
        <begin position="883"/>
        <end position="925"/>
    </location>
</feature>
<keyword evidence="4" id="KW-1185">Reference proteome</keyword>
<comment type="caution">
    <text evidence="3">The sequence shown here is derived from an EMBL/GenBank/DDBJ whole genome shotgun (WGS) entry which is preliminary data.</text>
</comment>
<reference evidence="3 4" key="1">
    <citation type="submission" date="2021-08" db="EMBL/GenBank/DDBJ databases">
        <title>Draft Genome Sequence of Phanerochaete sordida strain YK-624.</title>
        <authorList>
            <person name="Mori T."/>
            <person name="Dohra H."/>
            <person name="Suzuki T."/>
            <person name="Kawagishi H."/>
            <person name="Hirai H."/>
        </authorList>
    </citation>
    <scope>NUCLEOTIDE SEQUENCE [LARGE SCALE GENOMIC DNA]</scope>
    <source>
        <strain evidence="3 4">YK-624</strain>
    </source>
</reference>
<feature type="compositionally biased region" description="Low complexity" evidence="2">
    <location>
        <begin position="1"/>
        <end position="17"/>
    </location>
</feature>
<keyword evidence="1" id="KW-0175">Coiled coil</keyword>
<feature type="compositionally biased region" description="Basic and acidic residues" evidence="2">
    <location>
        <begin position="59"/>
        <end position="69"/>
    </location>
</feature>
<gene>
    <name evidence="3" type="ORF">PsYK624_074110</name>
</gene>
<dbReference type="OrthoDB" id="3260408at2759"/>
<name>A0A9P3GAW7_9APHY</name>
<evidence type="ECO:0000313" key="4">
    <source>
        <dbReference type="Proteomes" id="UP000703269"/>
    </source>
</evidence>
<protein>
    <submittedName>
        <fullName evidence="3">Uncharacterized protein</fullName>
    </submittedName>
</protein>
<feature type="compositionally biased region" description="Low complexity" evidence="2">
    <location>
        <begin position="883"/>
        <end position="893"/>
    </location>
</feature>